<dbReference type="KEGG" id="ahel:Q31a_61680"/>
<evidence type="ECO:0000313" key="4">
    <source>
        <dbReference type="Proteomes" id="UP000318017"/>
    </source>
</evidence>
<keyword evidence="4" id="KW-1185">Reference proteome</keyword>
<proteinExistence type="predicted"/>
<keyword evidence="2" id="KW-0732">Signal</keyword>
<name>A0A518GGQ4_9BACT</name>
<evidence type="ECO:0000256" key="1">
    <source>
        <dbReference type="SAM" id="MobiDB-lite"/>
    </source>
</evidence>
<organism evidence="3 4">
    <name type="scientific">Aureliella helgolandensis</name>
    <dbReference type="NCBI Taxonomy" id="2527968"/>
    <lineage>
        <taxon>Bacteria</taxon>
        <taxon>Pseudomonadati</taxon>
        <taxon>Planctomycetota</taxon>
        <taxon>Planctomycetia</taxon>
        <taxon>Pirellulales</taxon>
        <taxon>Pirellulaceae</taxon>
        <taxon>Aureliella</taxon>
    </lineage>
</organism>
<evidence type="ECO:0008006" key="5">
    <source>
        <dbReference type="Google" id="ProtNLM"/>
    </source>
</evidence>
<protein>
    <recommendedName>
        <fullName evidence="5">Secreted protein</fullName>
    </recommendedName>
</protein>
<feature type="chain" id="PRO_5022239184" description="Secreted protein" evidence="2">
    <location>
        <begin position="28"/>
        <end position="64"/>
    </location>
</feature>
<accession>A0A518GGQ4</accession>
<dbReference type="AlphaFoldDB" id="A0A518GGQ4"/>
<gene>
    <name evidence="3" type="ORF">Q31a_61680</name>
</gene>
<dbReference type="RefSeq" id="WP_145085673.1">
    <property type="nucleotide sequence ID" value="NZ_CP036298.1"/>
</dbReference>
<feature type="region of interest" description="Disordered" evidence="1">
    <location>
        <begin position="43"/>
        <end position="64"/>
    </location>
</feature>
<evidence type="ECO:0000256" key="2">
    <source>
        <dbReference type="SAM" id="SignalP"/>
    </source>
</evidence>
<sequence precursor="true">MKNTTPYCIGLLLAALTLSGCGGTSTAATNELPSAEEIQRNDDAIEDSESAFRKQQAAEAKRNR</sequence>
<feature type="signal peptide" evidence="2">
    <location>
        <begin position="1"/>
        <end position="27"/>
    </location>
</feature>
<dbReference type="EMBL" id="CP036298">
    <property type="protein sequence ID" value="QDV27775.1"/>
    <property type="molecule type" value="Genomic_DNA"/>
</dbReference>
<dbReference type="Proteomes" id="UP000318017">
    <property type="component" value="Chromosome"/>
</dbReference>
<evidence type="ECO:0000313" key="3">
    <source>
        <dbReference type="EMBL" id="QDV27775.1"/>
    </source>
</evidence>
<reference evidence="3 4" key="1">
    <citation type="submission" date="2019-02" db="EMBL/GenBank/DDBJ databases">
        <title>Deep-cultivation of Planctomycetes and their phenomic and genomic characterization uncovers novel biology.</title>
        <authorList>
            <person name="Wiegand S."/>
            <person name="Jogler M."/>
            <person name="Boedeker C."/>
            <person name="Pinto D."/>
            <person name="Vollmers J."/>
            <person name="Rivas-Marin E."/>
            <person name="Kohn T."/>
            <person name="Peeters S.H."/>
            <person name="Heuer A."/>
            <person name="Rast P."/>
            <person name="Oberbeckmann S."/>
            <person name="Bunk B."/>
            <person name="Jeske O."/>
            <person name="Meyerdierks A."/>
            <person name="Storesund J.E."/>
            <person name="Kallscheuer N."/>
            <person name="Luecker S."/>
            <person name="Lage O.M."/>
            <person name="Pohl T."/>
            <person name="Merkel B.J."/>
            <person name="Hornburger P."/>
            <person name="Mueller R.-W."/>
            <person name="Bruemmer F."/>
            <person name="Labrenz M."/>
            <person name="Spormann A.M."/>
            <person name="Op den Camp H."/>
            <person name="Overmann J."/>
            <person name="Amann R."/>
            <person name="Jetten M.S.M."/>
            <person name="Mascher T."/>
            <person name="Medema M.H."/>
            <person name="Devos D.P."/>
            <person name="Kaster A.-K."/>
            <person name="Ovreas L."/>
            <person name="Rohde M."/>
            <person name="Galperin M.Y."/>
            <person name="Jogler C."/>
        </authorList>
    </citation>
    <scope>NUCLEOTIDE SEQUENCE [LARGE SCALE GENOMIC DNA]</scope>
    <source>
        <strain evidence="3 4">Q31a</strain>
    </source>
</reference>
<dbReference type="PROSITE" id="PS51257">
    <property type="entry name" value="PROKAR_LIPOPROTEIN"/>
    <property type="match status" value="1"/>
</dbReference>